<evidence type="ECO:0008006" key="3">
    <source>
        <dbReference type="Google" id="ProtNLM"/>
    </source>
</evidence>
<reference evidence="1" key="2">
    <citation type="journal article" date="2010" name="Nature">
        <title>Comparative genomics reveals mobile pathogenicity chromosomes in Fusarium.</title>
        <authorList>
            <person name="Ma L.J."/>
            <person name="van der Does H.C."/>
            <person name="Borkovich K.A."/>
            <person name="Coleman J.J."/>
            <person name="Daboussi M.J."/>
            <person name="Di Pietro A."/>
            <person name="Dufresne M."/>
            <person name="Freitag M."/>
            <person name="Grabherr M."/>
            <person name="Henrissat B."/>
            <person name="Houterman P.M."/>
            <person name="Kang S."/>
            <person name="Shim W.B."/>
            <person name="Woloshuk C."/>
            <person name="Xie X."/>
            <person name="Xu J.R."/>
            <person name="Antoniw J."/>
            <person name="Baker S.E."/>
            <person name="Bluhm B.H."/>
            <person name="Breakspear A."/>
            <person name="Brown D.W."/>
            <person name="Butchko R.A."/>
            <person name="Chapman S."/>
            <person name="Coulson R."/>
            <person name="Coutinho P.M."/>
            <person name="Danchin E.G."/>
            <person name="Diener A."/>
            <person name="Gale L.R."/>
            <person name="Gardiner D.M."/>
            <person name="Goff S."/>
            <person name="Hammond-Kosack K.E."/>
            <person name="Hilburn K."/>
            <person name="Hua-Van A."/>
            <person name="Jonkers W."/>
            <person name="Kazan K."/>
            <person name="Kodira C.D."/>
            <person name="Koehrsen M."/>
            <person name="Kumar L."/>
            <person name="Lee Y.H."/>
            <person name="Li L."/>
            <person name="Manners J.M."/>
            <person name="Miranda-Saavedra D."/>
            <person name="Mukherjee M."/>
            <person name="Park G."/>
            <person name="Park J."/>
            <person name="Park S.Y."/>
            <person name="Proctor R.H."/>
            <person name="Regev A."/>
            <person name="Ruiz-Roldan M.C."/>
            <person name="Sain D."/>
            <person name="Sakthikumar S."/>
            <person name="Sykes S."/>
            <person name="Schwartz D.C."/>
            <person name="Turgeon B.G."/>
            <person name="Wapinski I."/>
            <person name="Yoder O."/>
            <person name="Young S."/>
            <person name="Zeng Q."/>
            <person name="Zhou S."/>
            <person name="Galagan J."/>
            <person name="Cuomo C.A."/>
            <person name="Kistler H.C."/>
            <person name="Rep M."/>
        </authorList>
    </citation>
    <scope>NUCLEOTIDE SEQUENCE [LARGE SCALE GENOMIC DNA]</scope>
    <source>
        <strain evidence="1">4287</strain>
    </source>
</reference>
<organism evidence="1 2">
    <name type="scientific">Fusarium oxysporum f. sp. lycopersici (strain 4287 / CBS 123668 / FGSC 9935 / NRRL 34936)</name>
    <name type="common">Fusarium vascular wilt of tomato</name>
    <dbReference type="NCBI Taxonomy" id="426428"/>
    <lineage>
        <taxon>Eukaryota</taxon>
        <taxon>Fungi</taxon>
        <taxon>Dikarya</taxon>
        <taxon>Ascomycota</taxon>
        <taxon>Pezizomycotina</taxon>
        <taxon>Sordariomycetes</taxon>
        <taxon>Hypocreomycetidae</taxon>
        <taxon>Hypocreales</taxon>
        <taxon>Nectriaceae</taxon>
        <taxon>Fusarium</taxon>
        <taxon>Fusarium oxysporum species complex</taxon>
    </lineage>
</organism>
<dbReference type="Proteomes" id="UP000009097">
    <property type="component" value="Unassembled WGS sequence"/>
</dbReference>
<dbReference type="KEGG" id="fox:FOXG_19893"/>
<dbReference type="RefSeq" id="XP_018245756.1">
    <property type="nucleotide sequence ID" value="XM_018400172.1"/>
</dbReference>
<proteinExistence type="predicted"/>
<evidence type="ECO:0000313" key="2">
    <source>
        <dbReference type="Proteomes" id="UP000009097"/>
    </source>
</evidence>
<sequence length="66" mass="7367">MAPVSLLDCPIKLIDNIVQCLPGSVLKDAPASCKRISRIAPPYLFRFSTFQITSLISISFVWSQRI</sequence>
<protein>
    <recommendedName>
        <fullName evidence="3">F-box domain-containing protein</fullName>
    </recommendedName>
</protein>
<gene>
    <name evidence="1" type="ORF">FOXG_19893</name>
</gene>
<dbReference type="EMBL" id="DS231705">
    <property type="protein sequence ID" value="KNB07711.1"/>
    <property type="molecule type" value="Genomic_DNA"/>
</dbReference>
<evidence type="ECO:0000313" key="1">
    <source>
        <dbReference type="EMBL" id="KNB07711.1"/>
    </source>
</evidence>
<name>A0A0J9V9U4_FUSO4</name>
<dbReference type="VEuPathDB" id="FungiDB:FOXG_19893"/>
<accession>A0A0J9V9U4</accession>
<reference evidence="1" key="1">
    <citation type="submission" date="2007-04" db="EMBL/GenBank/DDBJ databases">
        <authorList>
            <consortium name="The Broad Institute Genome Sequencing Platform"/>
            <person name="Birren B."/>
            <person name="Lander E."/>
            <person name="Galagan J."/>
            <person name="Nusbaum C."/>
            <person name="Devon K."/>
            <person name="Ma L.-J."/>
            <person name="Jaffe D."/>
            <person name="Butler J."/>
            <person name="Alvarez P."/>
            <person name="Gnerre S."/>
            <person name="Grabherr M."/>
            <person name="Kleber M."/>
            <person name="Mauceli E."/>
            <person name="Brockman W."/>
            <person name="MacCallum I.A."/>
            <person name="Young S."/>
            <person name="LaButti K."/>
            <person name="DeCaprio D."/>
            <person name="Crawford M."/>
            <person name="Koehrsen M."/>
            <person name="Engels R."/>
            <person name="Montgomery P."/>
            <person name="Pearson M."/>
            <person name="Howarth C."/>
            <person name="Larson L."/>
            <person name="White J."/>
            <person name="O'Leary S."/>
            <person name="Kodira C."/>
            <person name="Zeng Q."/>
            <person name="Yandava C."/>
            <person name="Alvarado L."/>
            <person name="Kistler C."/>
            <person name="Shim W.-B."/>
            <person name="Kang S."/>
            <person name="Woloshuk C."/>
        </authorList>
    </citation>
    <scope>NUCLEOTIDE SEQUENCE</scope>
    <source>
        <strain evidence="1">4287</strain>
    </source>
</reference>
<dbReference type="AlphaFoldDB" id="A0A0J9V9U4"/>
<dbReference type="GeneID" id="28960599"/>